<proteinExistence type="inferred from homology"/>
<sequence length="171" mass="19512">MLIALEEKDPRRIFEGEARMRRMNMYGLLDESQNKLDYVLALTVENFLKRHLQTLVFKTSKTKSIHLARVLIKQSHIRLRENCSHVFLKSIVKLIVELMRNHNTPESLLLEATARAVQPVLERGESGMAAADDSQIFSSVGCLVPSSAFLTRVLMYVPLAPRFLEPFCTPD</sequence>
<dbReference type="Proteomes" id="UP001157418">
    <property type="component" value="Unassembled WGS sequence"/>
</dbReference>
<comment type="caution">
    <text evidence="3">The sequence shown here is derived from an EMBL/GenBank/DDBJ whole genome shotgun (WGS) entry which is preliminary data.</text>
</comment>
<dbReference type="PANTHER" id="PTHR11831:SF47">
    <property type="entry name" value="SMALL RIBOSOMAL SUBUNIT PROTEIN US4Y"/>
    <property type="match status" value="1"/>
</dbReference>
<evidence type="ECO:0000313" key="4">
    <source>
        <dbReference type="Proteomes" id="UP001157418"/>
    </source>
</evidence>
<comment type="similarity">
    <text evidence="1">Belongs to the universal ribosomal protein uS4 family.</text>
</comment>
<organism evidence="3 4">
    <name type="scientific">Lactuca virosa</name>
    <dbReference type="NCBI Taxonomy" id="75947"/>
    <lineage>
        <taxon>Eukaryota</taxon>
        <taxon>Viridiplantae</taxon>
        <taxon>Streptophyta</taxon>
        <taxon>Embryophyta</taxon>
        <taxon>Tracheophyta</taxon>
        <taxon>Spermatophyta</taxon>
        <taxon>Magnoliopsida</taxon>
        <taxon>eudicotyledons</taxon>
        <taxon>Gunneridae</taxon>
        <taxon>Pentapetalae</taxon>
        <taxon>asterids</taxon>
        <taxon>campanulids</taxon>
        <taxon>Asterales</taxon>
        <taxon>Asteraceae</taxon>
        <taxon>Cichorioideae</taxon>
        <taxon>Cichorieae</taxon>
        <taxon>Lactucinae</taxon>
        <taxon>Lactuca</taxon>
    </lineage>
</organism>
<dbReference type="GO" id="GO:0019843">
    <property type="term" value="F:rRNA binding"/>
    <property type="evidence" value="ECO:0007669"/>
    <property type="project" value="InterPro"/>
</dbReference>
<keyword evidence="4" id="KW-1185">Reference proteome</keyword>
<dbReference type="PANTHER" id="PTHR11831">
    <property type="entry name" value="30S 40S RIBOSOMAL PROTEIN"/>
    <property type="match status" value="1"/>
</dbReference>
<evidence type="ECO:0000256" key="1">
    <source>
        <dbReference type="ARBA" id="ARBA00007465"/>
    </source>
</evidence>
<dbReference type="GO" id="GO:0003735">
    <property type="term" value="F:structural constituent of ribosome"/>
    <property type="evidence" value="ECO:0007669"/>
    <property type="project" value="TreeGrafter"/>
</dbReference>
<protein>
    <submittedName>
        <fullName evidence="3">Uncharacterized protein</fullName>
    </submittedName>
</protein>
<keyword evidence="2" id="KW-0687">Ribonucleoprotein</keyword>
<evidence type="ECO:0000256" key="2">
    <source>
        <dbReference type="ARBA" id="ARBA00023274"/>
    </source>
</evidence>
<accession>A0AAU9NQ59</accession>
<dbReference type="InterPro" id="IPR022801">
    <property type="entry name" value="Ribosomal_uS4"/>
</dbReference>
<gene>
    <name evidence="3" type="ORF">LVIROSA_LOCUS26160</name>
</gene>
<dbReference type="AlphaFoldDB" id="A0AAU9NQ59"/>
<dbReference type="GO" id="GO:0042274">
    <property type="term" value="P:ribosomal small subunit biogenesis"/>
    <property type="evidence" value="ECO:0007669"/>
    <property type="project" value="TreeGrafter"/>
</dbReference>
<reference evidence="3 4" key="1">
    <citation type="submission" date="2022-01" db="EMBL/GenBank/DDBJ databases">
        <authorList>
            <person name="Xiong W."/>
            <person name="Schranz E."/>
        </authorList>
    </citation>
    <scope>NUCLEOTIDE SEQUENCE [LARGE SCALE GENOMIC DNA]</scope>
</reference>
<dbReference type="EMBL" id="CAKMRJ010005412">
    <property type="protein sequence ID" value="CAH1439997.1"/>
    <property type="molecule type" value="Genomic_DNA"/>
</dbReference>
<dbReference type="SUPFAM" id="SSF55174">
    <property type="entry name" value="Alpha-L RNA-binding motif"/>
    <property type="match status" value="1"/>
</dbReference>
<name>A0AAU9NQ59_9ASTR</name>
<dbReference type="GO" id="GO:0022627">
    <property type="term" value="C:cytosolic small ribosomal subunit"/>
    <property type="evidence" value="ECO:0007669"/>
    <property type="project" value="TreeGrafter"/>
</dbReference>
<evidence type="ECO:0000313" key="3">
    <source>
        <dbReference type="EMBL" id="CAH1439997.1"/>
    </source>
</evidence>